<comment type="caution">
    <text evidence="5">The sequence shown here is derived from an EMBL/GenBank/DDBJ whole genome shotgun (WGS) entry which is preliminary data.</text>
</comment>
<protein>
    <submittedName>
        <fullName evidence="5">LamG domain-containing protein</fullName>
    </submittedName>
</protein>
<dbReference type="SMART" id="SM00560">
    <property type="entry name" value="LamGL"/>
    <property type="match status" value="2"/>
</dbReference>
<dbReference type="SUPFAM" id="SSF49899">
    <property type="entry name" value="Concanavalin A-like lectins/glucanases"/>
    <property type="match status" value="2"/>
</dbReference>
<keyword evidence="2" id="KW-1015">Disulfide bond</keyword>
<sequence length="1229" mass="129806">MKARGGWGEVMPAHTRRVARAAGVLLGFALTAGVSPPPLVYAGTLTQAQAASTADQSPSGLATASGEPVEVVSERTEYTTTMANPDGTYTLTQSTTPQRARVEDGSWRSVDVTLERRADGSIGPKAAVVDLAFSDGGSGTDLIRLGNSKGSLELGWPAALPEPVLDGATATYPEVFEGVDLRLTATAEGYREVLVVKTAEAAANPELNQVTLTASGDGLDIVSGAGGGLRALDADGNAVFTGPAGQMWDSAGDDADAQTQLRRAAPGTGTGPGGEDGSVRPGQGDATAELPVQVSGNAITVRPDPKLLRGKDTVYPVFIDPPMGLSLQERTVLSSDGTRLWNFDGDEGVGNCSHLGPWYCGSDYTKRMYFEFAPTNLAGKHVLYAEFAAYETWSFSCTPHGVGLWRTNNISENTSWPGPARLDLMDSVSVSAGRGDYCSPSRPDQWVEFADPTLTSTVRSFADGKFPRLTLMLAASNESDPDAWKRFDDNATLRIDYVPKPGVPSPYGVIPGDGTTPFCATDYRDPTIVTRADPMVVGHVQTSVQPPSNGFKGSLRAFFQAQRSDTTTNTWVNTWNTTVPDTGYYSDGSKASERMTPRSDNTLYRVAVLTQSYYSQGGVTSWLSSPYTRWCYFKTDFAAPKAPVITSKGPYTQCTATSCVGMGGPGQAGEFEIKPNAVDTDVTEYRWRLLTETSAKTQTGSVVTIRPTPTIGGTQVLVVEAKDVRSRWGEPSEFIFKVAPGAGAVGRWQFADATPGATTAKDTATEGSVRHDATLVGGAEGSARARRGAGDLSLGLAGTDPAEQQAYASTGTPAVNTKDSFTVSAWAYLNDSSTTQAVLSAPGTTDTAFTLYYSSGHKRWAFNRGTQDKSTTPDVVVLGNTLNPPVRVWTHLAAVFDTKGDVDKTNDTIQLFVNGRPQGGPVTLSSKATEYEPWTSSEGTQIGRTKLSGTFQQHFRGYLDEVAVWQTALTAEQVRVDSGLEEDAVAATELVADWDASLATGTEMADRSGYLQPGLKLSTEGAQLSTSADGNKSLTLDGAKGYVSATGPVMDETGSFTVSATVQLDKAALDTKPIGYRAQIFAQSTAVGSESSWALWVEKLSADGYLWRFGRTATDATGKVLETASVPSQEPAALDTWVHVTGVFDAGEATGTGFGSTHLFVNQAEQPQEDMSSFNSAAQGAGALSAGRGSAAGTTGYYLPGALQQLRMWTGAMKADQVNAKVLGNPGNE</sequence>
<dbReference type="Proteomes" id="UP001499990">
    <property type="component" value="Unassembled WGS sequence"/>
</dbReference>
<gene>
    <name evidence="5" type="ORF">GCM10020367_18690</name>
</gene>
<feature type="domain" description="LamG-like jellyroll fold" evidence="4">
    <location>
        <begin position="1054"/>
        <end position="1216"/>
    </location>
</feature>
<dbReference type="InterPro" id="IPR013320">
    <property type="entry name" value="ConA-like_dom_sf"/>
</dbReference>
<name>A0ABP6S8E4_9ACTN</name>
<evidence type="ECO:0000313" key="6">
    <source>
        <dbReference type="Proteomes" id="UP001499990"/>
    </source>
</evidence>
<feature type="domain" description="LamG-like jellyroll fold" evidence="4">
    <location>
        <begin position="819"/>
        <end position="972"/>
    </location>
</feature>
<evidence type="ECO:0000256" key="2">
    <source>
        <dbReference type="ARBA" id="ARBA00023157"/>
    </source>
</evidence>
<dbReference type="Pfam" id="PF13385">
    <property type="entry name" value="Laminin_G_3"/>
    <property type="match status" value="2"/>
</dbReference>
<keyword evidence="1" id="KW-0732">Signal</keyword>
<accession>A0ABP6S8E4</accession>
<dbReference type="PANTHER" id="PTHR46943">
    <property type="entry name" value="PENTRAXIN-RELATED PROTEIN PTX3"/>
    <property type="match status" value="1"/>
</dbReference>
<organism evidence="5 6">
    <name type="scientific">Streptomyces sannanensis</name>
    <dbReference type="NCBI Taxonomy" id="285536"/>
    <lineage>
        <taxon>Bacteria</taxon>
        <taxon>Bacillati</taxon>
        <taxon>Actinomycetota</taxon>
        <taxon>Actinomycetes</taxon>
        <taxon>Kitasatosporales</taxon>
        <taxon>Streptomycetaceae</taxon>
        <taxon>Streptomyces</taxon>
    </lineage>
</organism>
<reference evidence="6" key="1">
    <citation type="journal article" date="2019" name="Int. J. Syst. Evol. Microbiol.">
        <title>The Global Catalogue of Microorganisms (GCM) 10K type strain sequencing project: providing services to taxonomists for standard genome sequencing and annotation.</title>
        <authorList>
            <consortium name="The Broad Institute Genomics Platform"/>
            <consortium name="The Broad Institute Genome Sequencing Center for Infectious Disease"/>
            <person name="Wu L."/>
            <person name="Ma J."/>
        </authorList>
    </citation>
    <scope>NUCLEOTIDE SEQUENCE [LARGE SCALE GENOMIC DNA]</scope>
    <source>
        <strain evidence="6">JCM 9651</strain>
    </source>
</reference>
<proteinExistence type="predicted"/>
<feature type="region of interest" description="Disordered" evidence="3">
    <location>
        <begin position="263"/>
        <end position="296"/>
    </location>
</feature>
<dbReference type="PANTHER" id="PTHR46943:SF1">
    <property type="entry name" value="PENTRAXIN-RELATED PROTEIN PTX3"/>
    <property type="match status" value="1"/>
</dbReference>
<evidence type="ECO:0000256" key="1">
    <source>
        <dbReference type="ARBA" id="ARBA00022729"/>
    </source>
</evidence>
<keyword evidence="6" id="KW-1185">Reference proteome</keyword>
<dbReference type="Gene3D" id="2.60.120.200">
    <property type="match status" value="2"/>
</dbReference>
<evidence type="ECO:0000256" key="3">
    <source>
        <dbReference type="SAM" id="MobiDB-lite"/>
    </source>
</evidence>
<dbReference type="EMBL" id="BAAAYL010000001">
    <property type="protein sequence ID" value="GAA3370764.1"/>
    <property type="molecule type" value="Genomic_DNA"/>
</dbReference>
<evidence type="ECO:0000259" key="4">
    <source>
        <dbReference type="SMART" id="SM00560"/>
    </source>
</evidence>
<dbReference type="InterPro" id="IPR006558">
    <property type="entry name" value="LamG-like"/>
</dbReference>
<dbReference type="InterPro" id="IPR042837">
    <property type="entry name" value="PTX3"/>
</dbReference>
<evidence type="ECO:0000313" key="5">
    <source>
        <dbReference type="EMBL" id="GAA3370764.1"/>
    </source>
</evidence>